<dbReference type="AlphaFoldDB" id="A0A927CCK5"/>
<accession>A0A927CCK5</accession>
<evidence type="ECO:0000256" key="2">
    <source>
        <dbReference type="ARBA" id="ARBA00022676"/>
    </source>
</evidence>
<evidence type="ECO:0000256" key="1">
    <source>
        <dbReference type="ARBA" id="ARBA00006739"/>
    </source>
</evidence>
<feature type="region of interest" description="Disordered" evidence="4">
    <location>
        <begin position="471"/>
        <end position="495"/>
    </location>
</feature>
<dbReference type="PROSITE" id="PS51257">
    <property type="entry name" value="PROKAR_LIPOPROTEIN"/>
    <property type="match status" value="1"/>
</dbReference>
<dbReference type="Gene3D" id="3.90.550.10">
    <property type="entry name" value="Spore Coat Polysaccharide Biosynthesis Protein SpsA, Chain A"/>
    <property type="match status" value="1"/>
</dbReference>
<reference evidence="6" key="1">
    <citation type="submission" date="2020-09" db="EMBL/GenBank/DDBJ databases">
        <title>A novel bacterium of genus Paenibacillus, isolated from South China Sea.</title>
        <authorList>
            <person name="Huang H."/>
            <person name="Mo K."/>
            <person name="Hu Y."/>
        </authorList>
    </citation>
    <scope>NUCLEOTIDE SEQUENCE</scope>
    <source>
        <strain evidence="6">IB182363</strain>
    </source>
</reference>
<sequence length="495" mass="54573">MRSLLLGYGLFASALIIGSCLLYFIIMLLSRRTVLATIQSAAYSRFRELGHSAYTPPVSVLVPAYNEELTVLESVRSLLSLDYPGYEVIVVNDGSKDGTLQVLIEAFGLQPSSVSGYRRTLRSRTIRQAYRSPLHPRLVVIDKDNGGKADALNAGINVSRYPLIATVDADSMLEKDALLRLVRTYMENPEEHIAVGGNVRIANGSTIEHGMVRKSRMPRRWLPAIQSVEYARSFLGGRIGWSALNGLTIISGAFGLFRKDRLIEVGGYEPGCPGEDMNVVLKLHKRMLDLGLPYSIVFCPDAVCWTQAPDTLEVLASQRRRWMRGSLWNLAAFRSMLFIPKYKTIGFLSLPYTIIYETLGPYLRLTGFLALVGYCLFDMTNWPILAMFIAVNALVGLVFTCGALLIDEMAFRRSPAGKDLAKTIVCSLLMAVGYDQLQALWKLAGQWEYVRKSDAWGNMVRTSWQEGADSSAASPAATASAKSGKQSQAAKAPAV</sequence>
<evidence type="ECO:0000256" key="3">
    <source>
        <dbReference type="ARBA" id="ARBA00022679"/>
    </source>
</evidence>
<feature type="transmembrane region" description="Helical" evidence="5">
    <location>
        <begin position="6"/>
        <end position="29"/>
    </location>
</feature>
<comment type="caution">
    <text evidence="6">The sequence shown here is derived from an EMBL/GenBank/DDBJ whole genome shotgun (WGS) entry which is preliminary data.</text>
</comment>
<dbReference type="CDD" id="cd06423">
    <property type="entry name" value="CESA_like"/>
    <property type="match status" value="1"/>
</dbReference>
<protein>
    <submittedName>
        <fullName evidence="6">Glycosyltransferase family 2 protein</fullName>
    </submittedName>
</protein>
<dbReference type="EMBL" id="JACXJA010000028">
    <property type="protein sequence ID" value="MBD2864297.1"/>
    <property type="molecule type" value="Genomic_DNA"/>
</dbReference>
<evidence type="ECO:0000313" key="6">
    <source>
        <dbReference type="EMBL" id="MBD2864297.1"/>
    </source>
</evidence>
<keyword evidence="2" id="KW-0328">Glycosyltransferase</keyword>
<dbReference type="SUPFAM" id="SSF53448">
    <property type="entry name" value="Nucleotide-diphospho-sugar transferases"/>
    <property type="match status" value="1"/>
</dbReference>
<evidence type="ECO:0000256" key="5">
    <source>
        <dbReference type="SAM" id="Phobius"/>
    </source>
</evidence>
<dbReference type="GO" id="GO:0016757">
    <property type="term" value="F:glycosyltransferase activity"/>
    <property type="evidence" value="ECO:0007669"/>
    <property type="project" value="UniProtKB-KW"/>
</dbReference>
<dbReference type="Proteomes" id="UP000639396">
    <property type="component" value="Unassembled WGS sequence"/>
</dbReference>
<comment type="similarity">
    <text evidence="1">Belongs to the glycosyltransferase 2 family.</text>
</comment>
<gene>
    <name evidence="6" type="ORF">IDH45_20135</name>
</gene>
<feature type="transmembrane region" description="Helical" evidence="5">
    <location>
        <begin position="384"/>
        <end position="406"/>
    </location>
</feature>
<dbReference type="InterPro" id="IPR029044">
    <property type="entry name" value="Nucleotide-diphossugar_trans"/>
</dbReference>
<dbReference type="PANTHER" id="PTHR43630">
    <property type="entry name" value="POLY-BETA-1,6-N-ACETYL-D-GLUCOSAMINE SYNTHASE"/>
    <property type="match status" value="1"/>
</dbReference>
<name>A0A927CCK5_9BACL</name>
<feature type="transmembrane region" description="Helical" evidence="5">
    <location>
        <begin position="359"/>
        <end position="377"/>
    </location>
</feature>
<proteinExistence type="inferred from homology"/>
<dbReference type="PANTHER" id="PTHR43630:SF1">
    <property type="entry name" value="POLY-BETA-1,6-N-ACETYL-D-GLUCOSAMINE SYNTHASE"/>
    <property type="match status" value="1"/>
</dbReference>
<organism evidence="6 7">
    <name type="scientific">Paenibacillus oceani</name>
    <dbReference type="NCBI Taxonomy" id="2772510"/>
    <lineage>
        <taxon>Bacteria</taxon>
        <taxon>Bacillati</taxon>
        <taxon>Bacillota</taxon>
        <taxon>Bacilli</taxon>
        <taxon>Bacillales</taxon>
        <taxon>Paenibacillaceae</taxon>
        <taxon>Paenibacillus</taxon>
    </lineage>
</organism>
<keyword evidence="3" id="KW-0808">Transferase</keyword>
<keyword evidence="5" id="KW-0812">Transmembrane</keyword>
<dbReference type="Pfam" id="PF13641">
    <property type="entry name" value="Glyco_tranf_2_3"/>
    <property type="match status" value="1"/>
</dbReference>
<keyword evidence="5" id="KW-0472">Membrane</keyword>
<keyword evidence="7" id="KW-1185">Reference proteome</keyword>
<keyword evidence="5" id="KW-1133">Transmembrane helix</keyword>
<evidence type="ECO:0000256" key="4">
    <source>
        <dbReference type="SAM" id="MobiDB-lite"/>
    </source>
</evidence>
<evidence type="ECO:0000313" key="7">
    <source>
        <dbReference type="Proteomes" id="UP000639396"/>
    </source>
</evidence>
<dbReference type="RefSeq" id="WP_190929921.1">
    <property type="nucleotide sequence ID" value="NZ_JACXJA010000028.1"/>
</dbReference>